<evidence type="ECO:0000256" key="4">
    <source>
        <dbReference type="ARBA" id="ARBA00022692"/>
    </source>
</evidence>
<feature type="transmembrane region" description="Helical" evidence="9">
    <location>
        <begin position="398"/>
        <end position="418"/>
    </location>
</feature>
<dbReference type="SUPFAM" id="SSF161093">
    <property type="entry name" value="MgtE membrane domain-like"/>
    <property type="match status" value="2"/>
</dbReference>
<feature type="transmembrane region" description="Helical" evidence="9">
    <location>
        <begin position="84"/>
        <end position="109"/>
    </location>
</feature>
<dbReference type="EMBL" id="OV121139">
    <property type="protein sequence ID" value="CAH0561825.1"/>
    <property type="molecule type" value="Genomic_DNA"/>
</dbReference>
<feature type="transmembrane region" description="Helical" evidence="9">
    <location>
        <begin position="164"/>
        <end position="193"/>
    </location>
</feature>
<dbReference type="Gene3D" id="1.10.357.20">
    <property type="entry name" value="SLC41 divalent cation transporters, integral membrane domain"/>
    <property type="match status" value="2"/>
</dbReference>
<dbReference type="Pfam" id="PF01769">
    <property type="entry name" value="MgtE"/>
    <property type="match status" value="2"/>
</dbReference>
<keyword evidence="12" id="KW-1185">Reference proteome</keyword>
<reference evidence="11" key="1">
    <citation type="submission" date="2021-12" db="EMBL/GenBank/DDBJ databases">
        <authorList>
            <person name="King R."/>
        </authorList>
    </citation>
    <scope>NUCLEOTIDE SEQUENCE</scope>
</reference>
<keyword evidence="6 9" id="KW-1133">Transmembrane helix</keyword>
<proteinExistence type="inferred from homology"/>
<dbReference type="InterPro" id="IPR006667">
    <property type="entry name" value="SLC41_membr_dom"/>
</dbReference>
<dbReference type="Proteomes" id="UP001154078">
    <property type="component" value="Chromosome 8"/>
</dbReference>
<evidence type="ECO:0000313" key="11">
    <source>
        <dbReference type="EMBL" id="CAH0561825.1"/>
    </source>
</evidence>
<accession>A0A9P0BF39</accession>
<dbReference type="FunFam" id="1.10.357.20:FF:000003">
    <property type="entry name" value="Uncharacterized protein, isoform B"/>
    <property type="match status" value="1"/>
</dbReference>
<dbReference type="AlphaFoldDB" id="A0A9P0BF39"/>
<organism evidence="11 12">
    <name type="scientific">Brassicogethes aeneus</name>
    <name type="common">Rape pollen beetle</name>
    <name type="synonym">Meligethes aeneus</name>
    <dbReference type="NCBI Taxonomy" id="1431903"/>
    <lineage>
        <taxon>Eukaryota</taxon>
        <taxon>Metazoa</taxon>
        <taxon>Ecdysozoa</taxon>
        <taxon>Arthropoda</taxon>
        <taxon>Hexapoda</taxon>
        <taxon>Insecta</taxon>
        <taxon>Pterygota</taxon>
        <taxon>Neoptera</taxon>
        <taxon>Endopterygota</taxon>
        <taxon>Coleoptera</taxon>
        <taxon>Polyphaga</taxon>
        <taxon>Cucujiformia</taxon>
        <taxon>Nitidulidae</taxon>
        <taxon>Meligethinae</taxon>
        <taxon>Brassicogethes</taxon>
    </lineage>
</organism>
<dbReference type="PANTHER" id="PTHR16228:SF26">
    <property type="entry name" value="SOLUTE CARRIER FAMILY 41 MEMBER 1-LIKE PROTEIN"/>
    <property type="match status" value="1"/>
</dbReference>
<dbReference type="InterPro" id="IPR045349">
    <property type="entry name" value="SLC41A1-3"/>
</dbReference>
<evidence type="ECO:0000256" key="2">
    <source>
        <dbReference type="ARBA" id="ARBA00009749"/>
    </source>
</evidence>
<dbReference type="FunFam" id="1.10.357.20:FF:000001">
    <property type="entry name" value="Solute carrier family 41 member 2"/>
    <property type="match status" value="1"/>
</dbReference>
<keyword evidence="3" id="KW-0813">Transport</keyword>
<feature type="domain" description="SLC41A/MgtE integral membrane" evidence="10">
    <location>
        <begin position="128"/>
        <end position="260"/>
    </location>
</feature>
<dbReference type="GO" id="GO:0005886">
    <property type="term" value="C:plasma membrane"/>
    <property type="evidence" value="ECO:0007669"/>
    <property type="project" value="TreeGrafter"/>
</dbReference>
<feature type="transmembrane region" description="Helical" evidence="9">
    <location>
        <begin position="424"/>
        <end position="447"/>
    </location>
</feature>
<keyword evidence="5" id="KW-0460">Magnesium</keyword>
<feature type="transmembrane region" description="Helical" evidence="9">
    <location>
        <begin position="275"/>
        <end position="296"/>
    </location>
</feature>
<comment type="subcellular location">
    <subcellularLocation>
        <location evidence="1">Membrane</location>
        <topology evidence="1">Multi-pass membrane protein</topology>
    </subcellularLocation>
</comment>
<dbReference type="GO" id="GO:0008324">
    <property type="term" value="F:monoatomic cation transmembrane transporter activity"/>
    <property type="evidence" value="ECO:0007669"/>
    <property type="project" value="InterPro"/>
</dbReference>
<comment type="similarity">
    <text evidence="2">Belongs to the SLC41A transporter family.</text>
</comment>
<evidence type="ECO:0000256" key="8">
    <source>
        <dbReference type="ARBA" id="ARBA00023136"/>
    </source>
</evidence>
<feature type="transmembrane region" description="Helical" evidence="9">
    <location>
        <begin position="468"/>
        <end position="488"/>
    </location>
</feature>
<sequence>MVSPSLEKDDFSVNIEKNLSIERLQSQENQLTVSTILSLNPDCKDILSNGVGKVESLYNNKSIESIPSDSESIHYQKTYESEKWYSVTMQVFIPFMIAGIGTIGAGIVLDDVQEYEVFKQIKALFVLVPALLGLKGNLDTCLASRLSTHVNLGTLKGKKEIFKIIYGNIGLVQIQAIVASCLVSLFAVGVTAIMNNVFDYKDAMLLAASSVLTATMSCFVLDFVLIGVIFASKKFKLNPDNLATPFAASIGDVVSLMLLSVWAKLLYEIHEQYPWLLFAILGFYIFLVLPVWVLIVRKNEYTNKILTTGWTPVLSALIISGMGGLVLDHAIDQFKNFGVFQPIINGIGGNLVSVQSSRISTMLHKTSIKGVIPPHTKQWVAPWTALVKGVLPAKSARILILLAIPGQTIFVLTADLIANGRLTVSYIFVLTYLSVSLIQIMSLLYIAHLMTHTMWKFKIDPDNSAIPYLTALGDLLGSSLLMLAFILLRHIHEEYDPDSAT</sequence>
<keyword evidence="7" id="KW-0406">Ion transport</keyword>
<evidence type="ECO:0000313" key="12">
    <source>
        <dbReference type="Proteomes" id="UP001154078"/>
    </source>
</evidence>
<dbReference type="InterPro" id="IPR036739">
    <property type="entry name" value="SLC41_membr_dom_sf"/>
</dbReference>
<feature type="domain" description="SLC41A/MgtE integral membrane" evidence="10">
    <location>
        <begin position="341"/>
        <end position="483"/>
    </location>
</feature>
<keyword evidence="8 9" id="KW-0472">Membrane</keyword>
<gene>
    <name evidence="11" type="ORF">MELIAE_LOCUS11142</name>
</gene>
<feature type="transmembrane region" description="Helical" evidence="9">
    <location>
        <begin position="205"/>
        <end position="230"/>
    </location>
</feature>
<evidence type="ECO:0000256" key="9">
    <source>
        <dbReference type="SAM" id="Phobius"/>
    </source>
</evidence>
<evidence type="ECO:0000256" key="3">
    <source>
        <dbReference type="ARBA" id="ARBA00022448"/>
    </source>
</evidence>
<protein>
    <recommendedName>
        <fullName evidence="10">SLC41A/MgtE integral membrane domain-containing protein</fullName>
    </recommendedName>
</protein>
<keyword evidence="4 9" id="KW-0812">Transmembrane</keyword>
<evidence type="ECO:0000256" key="7">
    <source>
        <dbReference type="ARBA" id="ARBA00023065"/>
    </source>
</evidence>
<evidence type="ECO:0000259" key="10">
    <source>
        <dbReference type="Pfam" id="PF01769"/>
    </source>
</evidence>
<evidence type="ECO:0000256" key="1">
    <source>
        <dbReference type="ARBA" id="ARBA00004141"/>
    </source>
</evidence>
<dbReference type="PANTHER" id="PTHR16228">
    <property type="entry name" value="DIVALENT CATION TRANSPORTER SOLUTE CARRIER FAMILY 41"/>
    <property type="match status" value="1"/>
</dbReference>
<feature type="transmembrane region" description="Helical" evidence="9">
    <location>
        <begin position="242"/>
        <end position="263"/>
    </location>
</feature>
<dbReference type="OrthoDB" id="5791097at2759"/>
<evidence type="ECO:0000256" key="6">
    <source>
        <dbReference type="ARBA" id="ARBA00022989"/>
    </source>
</evidence>
<evidence type="ECO:0000256" key="5">
    <source>
        <dbReference type="ARBA" id="ARBA00022842"/>
    </source>
</evidence>
<name>A0A9P0BF39_BRAAE</name>